<dbReference type="EMBL" id="VCDP01000005">
    <property type="protein sequence ID" value="MDX7997939.1"/>
    <property type="molecule type" value="Genomic_DNA"/>
</dbReference>
<dbReference type="RefSeq" id="WP_319924679.1">
    <property type="nucleotide sequence ID" value="NZ_VCDP01000005.1"/>
</dbReference>
<organism evidence="1 2">
    <name type="scientific">Xenorhabdus littoralis</name>
    <dbReference type="NCBI Taxonomy" id="2582835"/>
    <lineage>
        <taxon>Bacteria</taxon>
        <taxon>Pseudomonadati</taxon>
        <taxon>Pseudomonadota</taxon>
        <taxon>Gammaproteobacteria</taxon>
        <taxon>Enterobacterales</taxon>
        <taxon>Morganellaceae</taxon>
        <taxon>Xenorhabdus</taxon>
    </lineage>
</organism>
<proteinExistence type="predicted"/>
<evidence type="ECO:0000313" key="1">
    <source>
        <dbReference type="EMBL" id="MDX7997939.1"/>
    </source>
</evidence>
<reference evidence="2" key="1">
    <citation type="journal article" date="2024" name="Toxins">
        <title>Genome Sequence Analysis of Native Xenorhabdus Strains Isolated from Entomopathogenic Nematodes in Argentina.</title>
        <authorList>
            <person name="Palma L."/>
            <person name="Frizzo L."/>
            <person name="Kaiser S."/>
            <person name="Berry C."/>
            <person name="Caballero P."/>
            <person name="Bode H.B."/>
            <person name="Del Valle E.E."/>
        </authorList>
    </citation>
    <scope>NUCLEOTIDE SEQUENCE [LARGE SCALE GENOMIC DNA]</scope>
    <source>
        <strain evidence="2">Reich</strain>
    </source>
</reference>
<keyword evidence="2" id="KW-1185">Reference proteome</keyword>
<name>A0ABU4SH79_9GAMM</name>
<protein>
    <submittedName>
        <fullName evidence="1">Uncharacterized protein</fullName>
    </submittedName>
</protein>
<evidence type="ECO:0000313" key="2">
    <source>
        <dbReference type="Proteomes" id="UP001271640"/>
    </source>
</evidence>
<dbReference type="Proteomes" id="UP001271640">
    <property type="component" value="Unassembled WGS sequence"/>
</dbReference>
<comment type="caution">
    <text evidence="1">The sequence shown here is derived from an EMBL/GenBank/DDBJ whole genome shotgun (WGS) entry which is preliminary data.</text>
</comment>
<dbReference type="SUPFAM" id="SSF69255">
    <property type="entry name" value="gp5 N-terminal domain-like"/>
    <property type="match status" value="1"/>
</dbReference>
<accession>A0ABU4SH79</accession>
<sequence>MKNRDIRLKRSPEVLDRYSPIHFGRAIPLPMAGGESGMFQYPPIGTIVEIAAAGGSLAARNARGQSAHR</sequence>
<gene>
    <name evidence="1" type="ORF">FE394_01690</name>
</gene>